<dbReference type="AlphaFoldDB" id="A0A3D9HJ56"/>
<evidence type="ECO:0000256" key="1">
    <source>
        <dbReference type="ARBA" id="ARBA00007150"/>
    </source>
</evidence>
<accession>A0A3D9HJ56</accession>
<evidence type="ECO:0000256" key="7">
    <source>
        <dbReference type="SAM" id="Phobius"/>
    </source>
</evidence>
<evidence type="ECO:0000256" key="4">
    <source>
        <dbReference type="ARBA" id="ARBA00022692"/>
    </source>
</evidence>
<keyword evidence="5 7" id="KW-1133">Transmembrane helix</keyword>
<keyword evidence="9" id="KW-1185">Reference proteome</keyword>
<dbReference type="PANTHER" id="PTHR30589">
    <property type="entry name" value="PROLIPOPROTEIN DIACYLGLYCERYL TRANSFERASE"/>
    <property type="match status" value="1"/>
</dbReference>
<feature type="transmembrane region" description="Helical" evidence="7">
    <location>
        <begin position="301"/>
        <end position="319"/>
    </location>
</feature>
<organism evidence="8 9">
    <name type="scientific">Seonamhaeicola aphaedonensis</name>
    <dbReference type="NCBI Taxonomy" id="1461338"/>
    <lineage>
        <taxon>Bacteria</taxon>
        <taxon>Pseudomonadati</taxon>
        <taxon>Bacteroidota</taxon>
        <taxon>Flavobacteriia</taxon>
        <taxon>Flavobacteriales</taxon>
        <taxon>Flavobacteriaceae</taxon>
    </lineage>
</organism>
<feature type="transmembrane region" description="Helical" evidence="7">
    <location>
        <begin position="277"/>
        <end position="295"/>
    </location>
</feature>
<feature type="transmembrane region" description="Helical" evidence="7">
    <location>
        <begin position="236"/>
        <end position="256"/>
    </location>
</feature>
<dbReference type="PANTHER" id="PTHR30589:SF0">
    <property type="entry name" value="PHOSPHATIDYLGLYCEROL--PROLIPOPROTEIN DIACYLGLYCERYL TRANSFERASE"/>
    <property type="match status" value="1"/>
</dbReference>
<evidence type="ECO:0000256" key="6">
    <source>
        <dbReference type="ARBA" id="ARBA00023136"/>
    </source>
</evidence>
<dbReference type="InterPro" id="IPR001640">
    <property type="entry name" value="Lgt"/>
</dbReference>
<feature type="transmembrane region" description="Helical" evidence="7">
    <location>
        <begin position="81"/>
        <end position="100"/>
    </location>
</feature>
<dbReference type="Proteomes" id="UP000256629">
    <property type="component" value="Unassembled WGS sequence"/>
</dbReference>
<reference evidence="8 9" key="1">
    <citation type="submission" date="2018-07" db="EMBL/GenBank/DDBJ databases">
        <title>Genomic Encyclopedia of Type Strains, Phase III (KMG-III): the genomes of soil and plant-associated and newly described type strains.</title>
        <authorList>
            <person name="Whitman W."/>
        </authorList>
    </citation>
    <scope>NUCLEOTIDE SEQUENCE [LARGE SCALE GENOMIC DNA]</scope>
    <source>
        <strain evidence="8 9">CECT 8487</strain>
    </source>
</reference>
<keyword evidence="3 8" id="KW-0808">Transferase</keyword>
<dbReference type="Pfam" id="PF01790">
    <property type="entry name" value="LGT"/>
    <property type="match status" value="1"/>
</dbReference>
<keyword evidence="8" id="KW-0449">Lipoprotein</keyword>
<comment type="similarity">
    <text evidence="1">Belongs to the Lgt family.</text>
</comment>
<evidence type="ECO:0000256" key="3">
    <source>
        <dbReference type="ARBA" id="ARBA00022679"/>
    </source>
</evidence>
<feature type="transmembrane region" description="Helical" evidence="7">
    <location>
        <begin position="326"/>
        <end position="343"/>
    </location>
</feature>
<feature type="transmembrane region" description="Helical" evidence="7">
    <location>
        <begin position="198"/>
        <end position="216"/>
    </location>
</feature>
<feature type="transmembrane region" description="Helical" evidence="7">
    <location>
        <begin position="41"/>
        <end position="61"/>
    </location>
</feature>
<dbReference type="GO" id="GO:0005886">
    <property type="term" value="C:plasma membrane"/>
    <property type="evidence" value="ECO:0007669"/>
    <property type="project" value="InterPro"/>
</dbReference>
<dbReference type="OrthoDB" id="871140at2"/>
<protein>
    <submittedName>
        <fullName evidence="8">Prolipoprotein diacylglyceryltransferase</fullName>
    </submittedName>
</protein>
<evidence type="ECO:0000256" key="2">
    <source>
        <dbReference type="ARBA" id="ARBA00022475"/>
    </source>
</evidence>
<evidence type="ECO:0000313" key="9">
    <source>
        <dbReference type="Proteomes" id="UP000256629"/>
    </source>
</evidence>
<comment type="caution">
    <text evidence="8">The sequence shown here is derived from an EMBL/GenBank/DDBJ whole genome shotgun (WGS) entry which is preliminary data.</text>
</comment>
<dbReference type="EMBL" id="QRDX01000002">
    <property type="protein sequence ID" value="RED49465.1"/>
    <property type="molecule type" value="Genomic_DNA"/>
</dbReference>
<evidence type="ECO:0000256" key="5">
    <source>
        <dbReference type="ARBA" id="ARBA00022989"/>
    </source>
</evidence>
<keyword evidence="2" id="KW-1003">Cell membrane</keyword>
<dbReference type="GO" id="GO:0042158">
    <property type="term" value="P:lipoprotein biosynthetic process"/>
    <property type="evidence" value="ECO:0007669"/>
    <property type="project" value="InterPro"/>
</dbReference>
<sequence>MTLSLSTPQFFYQLFYALAFVFMFCVVIYKSIKKGHHLRSVLLMFATLTLFIIIGTRLFTIPLFEWYDAMSSPYSEFNNRSSIGGILFGLVGLLIIQRVFKFGKSMFDLFAWVAPIALGITKLGCLLNGCCYGLASNAIWSIKYPAGTNAHHNHWLTENIGQDALYSLSVHPVQLYESLTLFTIGYIVWKTKNRWKGSLSTILLTMILYFSLRFGIEFFRDHSVSQFGTLHFYGVWVYQWAMLALVFVLGLLLWFLEGKVNTKKIKTIQEAPYIHSEFIYIIILSILIYSFQNVLSPFEFNVIWTIFITAVLFSGYYLFTTKELNGYNKLIFVTLLTPFYVLGQSMQENTLGVKSYNRIDVGASFGNFNNEVAFDPQEVQNECGTSTSYSYEYFKQVYQIGGVGYSHVVTKKNHTNTFGANISGGTIKSTNLSTGDSESEFIFGVNPYMKWDSKWFGAGFGFQIGKLRLNKDDRLDVTNIEDAQKNHIILPEFHARIGPRKYLDIDYNYGFMMPSAFPTLYSRSSIGSSFGLSEDYSFRYGHIWNLETDYVSAEALLSDNLGVNVMYVFKENNFDFQEESSGKFMFSLNYRFGYKQK</sequence>
<proteinExistence type="inferred from homology"/>
<dbReference type="GO" id="GO:0008961">
    <property type="term" value="F:phosphatidylglycerol-prolipoprotein diacylglyceryl transferase activity"/>
    <property type="evidence" value="ECO:0007669"/>
    <property type="project" value="InterPro"/>
</dbReference>
<feature type="transmembrane region" description="Helical" evidence="7">
    <location>
        <begin position="12"/>
        <end position="29"/>
    </location>
</feature>
<gene>
    <name evidence="8" type="ORF">DFQ02_102239</name>
</gene>
<keyword evidence="6 7" id="KW-0472">Membrane</keyword>
<keyword evidence="4 7" id="KW-0812">Transmembrane</keyword>
<evidence type="ECO:0000313" key="8">
    <source>
        <dbReference type="EMBL" id="RED49465.1"/>
    </source>
</evidence>
<name>A0A3D9HJ56_9FLAO</name>
<dbReference type="RefSeq" id="WP_116039888.1">
    <property type="nucleotide sequence ID" value="NZ_QRDX01000002.1"/>
</dbReference>